<keyword evidence="3" id="KW-1185">Reference proteome</keyword>
<evidence type="ECO:0000313" key="2">
    <source>
        <dbReference type="EMBL" id="WQG93003.1"/>
    </source>
</evidence>
<evidence type="ECO:0000313" key="1">
    <source>
        <dbReference type="EMBL" id="WQG92671.1"/>
    </source>
</evidence>
<reference evidence="2 3" key="1">
    <citation type="submission" date="2023-11" db="EMBL/GenBank/DDBJ databases">
        <title>MicrobeMod: A computational toolkit for identifying prokaryotic methylation and restriction-modification with nanopore sequencing.</title>
        <authorList>
            <person name="Crits-Christoph A."/>
            <person name="Kang S.C."/>
            <person name="Lee H."/>
            <person name="Ostrov N."/>
        </authorList>
    </citation>
    <scope>NUCLEOTIDE SEQUENCE [LARGE SCALE GENOMIC DNA]</scope>
    <source>
        <strain evidence="2 3">ATCC 23090</strain>
    </source>
</reference>
<gene>
    <name evidence="1" type="ORF">SR876_14225</name>
    <name evidence="2" type="ORF">SR876_15895</name>
</gene>
<dbReference type="EMBL" id="CP140154">
    <property type="protein sequence ID" value="WQG93003.1"/>
    <property type="molecule type" value="Genomic_DNA"/>
</dbReference>
<accession>A0ABZ0XS30</accession>
<proteinExistence type="predicted"/>
<dbReference type="EMBL" id="CP140154">
    <property type="protein sequence ID" value="WQG92671.1"/>
    <property type="molecule type" value="Genomic_DNA"/>
</dbReference>
<protein>
    <submittedName>
        <fullName evidence="2">Uncharacterized protein</fullName>
    </submittedName>
</protein>
<name>A0ABZ0XS30_9BACT</name>
<sequence length="85" mass="9631">MLKWLSTLLTSEQIVMQVLPDLYVPVLLSDTSYEISNQKYQTELNVKQFTFSLSDGFTPDFLFVAASNTLPVVVNTDGDFYTRNA</sequence>
<dbReference type="Proteomes" id="UP001326715">
    <property type="component" value="Chromosome"/>
</dbReference>
<organism evidence="2 3">
    <name type="scientific">Chitinophaga sancti</name>
    <dbReference type="NCBI Taxonomy" id="1004"/>
    <lineage>
        <taxon>Bacteria</taxon>
        <taxon>Pseudomonadati</taxon>
        <taxon>Bacteroidota</taxon>
        <taxon>Chitinophagia</taxon>
        <taxon>Chitinophagales</taxon>
        <taxon>Chitinophagaceae</taxon>
        <taxon>Chitinophaga</taxon>
    </lineage>
</organism>
<evidence type="ECO:0000313" key="3">
    <source>
        <dbReference type="Proteomes" id="UP001326715"/>
    </source>
</evidence>
<dbReference type="RefSeq" id="WP_322518613.1">
    <property type="nucleotide sequence ID" value="NZ_CP140154.1"/>
</dbReference>